<evidence type="ECO:0000313" key="6">
    <source>
        <dbReference type="EMBL" id="GFO49885.1"/>
    </source>
</evidence>
<name>A0AAV4E0G1_9GAST</name>
<reference evidence="6 7" key="1">
    <citation type="journal article" date="2021" name="Elife">
        <title>Chloroplast acquisition without the gene transfer in kleptoplastic sea slugs, Plakobranchus ocellatus.</title>
        <authorList>
            <person name="Maeda T."/>
            <person name="Takahashi S."/>
            <person name="Yoshida T."/>
            <person name="Shimamura S."/>
            <person name="Takaki Y."/>
            <person name="Nagai Y."/>
            <person name="Toyoda A."/>
            <person name="Suzuki Y."/>
            <person name="Arimoto A."/>
            <person name="Ishii H."/>
            <person name="Satoh N."/>
            <person name="Nishiyama T."/>
            <person name="Hasebe M."/>
            <person name="Maruyama T."/>
            <person name="Minagawa J."/>
            <person name="Obokata J."/>
            <person name="Shigenobu S."/>
        </authorList>
    </citation>
    <scope>NUCLEOTIDE SEQUENCE [LARGE SCALE GENOMIC DNA]</scope>
</reference>
<dbReference type="Pfam" id="PF00822">
    <property type="entry name" value="PMP22_Claudin"/>
    <property type="match status" value="1"/>
</dbReference>
<gene>
    <name evidence="6" type="ORF">PoB_007639000</name>
</gene>
<keyword evidence="7" id="KW-1185">Reference proteome</keyword>
<feature type="transmembrane region" description="Helical" evidence="5">
    <location>
        <begin position="134"/>
        <end position="159"/>
    </location>
</feature>
<comment type="subcellular location">
    <subcellularLocation>
        <location evidence="1">Membrane</location>
        <topology evidence="1">Multi-pass membrane protein</topology>
    </subcellularLocation>
</comment>
<evidence type="ECO:0000313" key="7">
    <source>
        <dbReference type="Proteomes" id="UP000735302"/>
    </source>
</evidence>
<dbReference type="PANTHER" id="PTHR10671:SF108">
    <property type="entry name" value="CLAUDIN FAMILY PROTEIN-RELATED"/>
    <property type="match status" value="1"/>
</dbReference>
<evidence type="ECO:0000256" key="3">
    <source>
        <dbReference type="ARBA" id="ARBA00022989"/>
    </source>
</evidence>
<comment type="caution">
    <text evidence="6">The sequence shown here is derived from an EMBL/GenBank/DDBJ whole genome shotgun (WGS) entry which is preliminary data.</text>
</comment>
<dbReference type="Proteomes" id="UP000735302">
    <property type="component" value="Unassembled WGS sequence"/>
</dbReference>
<dbReference type="InterPro" id="IPR050579">
    <property type="entry name" value="PMP-22/EMP/MP20-like"/>
</dbReference>
<dbReference type="AlphaFoldDB" id="A0AAV4E0G1"/>
<evidence type="ECO:0000256" key="5">
    <source>
        <dbReference type="SAM" id="Phobius"/>
    </source>
</evidence>
<proteinExistence type="predicted"/>
<accession>A0AAV4E0G1</accession>
<dbReference type="GO" id="GO:0005886">
    <property type="term" value="C:plasma membrane"/>
    <property type="evidence" value="ECO:0007669"/>
    <property type="project" value="TreeGrafter"/>
</dbReference>
<feature type="transmembrane region" description="Helical" evidence="5">
    <location>
        <begin position="65"/>
        <end position="88"/>
    </location>
</feature>
<feature type="transmembrane region" description="Helical" evidence="5">
    <location>
        <begin position="100"/>
        <end position="122"/>
    </location>
</feature>
<sequence length="215" mass="24515">MVKKTDVLGLTSLLVGIILVTITIPTYEWSNYERKLRGLWRFCHGHDRSCHDVYKTNAIRVVRSMVLLGDIVALIAVIVMLVSFVLKARRDISSRWTKPIVAGMSLVAGVFILAGVIVYSIAIDELQGIQDKRYSFWLAVAALIIMFISAFIFIVGMVMEKRKHCKLSRKMKELRERLPEENVSSKMASTEEGEPMCRAHIPETIIPWNTFKPKY</sequence>
<keyword evidence="4 5" id="KW-0472">Membrane</keyword>
<evidence type="ECO:0000256" key="2">
    <source>
        <dbReference type="ARBA" id="ARBA00022692"/>
    </source>
</evidence>
<organism evidence="6 7">
    <name type="scientific">Plakobranchus ocellatus</name>
    <dbReference type="NCBI Taxonomy" id="259542"/>
    <lineage>
        <taxon>Eukaryota</taxon>
        <taxon>Metazoa</taxon>
        <taxon>Spiralia</taxon>
        <taxon>Lophotrochozoa</taxon>
        <taxon>Mollusca</taxon>
        <taxon>Gastropoda</taxon>
        <taxon>Heterobranchia</taxon>
        <taxon>Euthyneura</taxon>
        <taxon>Panpulmonata</taxon>
        <taxon>Sacoglossa</taxon>
        <taxon>Placobranchoidea</taxon>
        <taxon>Plakobranchidae</taxon>
        <taxon>Plakobranchus</taxon>
    </lineage>
</organism>
<keyword evidence="3 5" id="KW-1133">Transmembrane helix</keyword>
<dbReference type="InterPro" id="IPR004031">
    <property type="entry name" value="PMP22/EMP/MP20/Claudin"/>
</dbReference>
<keyword evidence="2 5" id="KW-0812">Transmembrane</keyword>
<dbReference type="EMBL" id="BLXT01008548">
    <property type="protein sequence ID" value="GFO49885.1"/>
    <property type="molecule type" value="Genomic_DNA"/>
</dbReference>
<dbReference type="Gene3D" id="1.20.140.150">
    <property type="match status" value="1"/>
</dbReference>
<feature type="transmembrane region" description="Helical" evidence="5">
    <location>
        <begin position="7"/>
        <end position="27"/>
    </location>
</feature>
<evidence type="ECO:0000256" key="1">
    <source>
        <dbReference type="ARBA" id="ARBA00004141"/>
    </source>
</evidence>
<dbReference type="PANTHER" id="PTHR10671">
    <property type="entry name" value="EPITHELIAL MEMBRANE PROTEIN-RELATED"/>
    <property type="match status" value="1"/>
</dbReference>
<evidence type="ECO:0000256" key="4">
    <source>
        <dbReference type="ARBA" id="ARBA00023136"/>
    </source>
</evidence>
<protein>
    <submittedName>
        <fullName evidence="6">Lens fiber membrane intrinsic protein</fullName>
    </submittedName>
</protein>